<dbReference type="eggNOG" id="COG0583">
    <property type="taxonomic scope" value="Bacteria"/>
</dbReference>
<dbReference type="Gene3D" id="3.40.190.290">
    <property type="match status" value="1"/>
</dbReference>
<evidence type="ECO:0000313" key="7">
    <source>
        <dbReference type="Proteomes" id="UP000028123"/>
    </source>
</evidence>
<keyword evidence="4" id="KW-0804">Transcription</keyword>
<dbReference type="EMBL" id="JNVM01000055">
    <property type="protein sequence ID" value="KEQ21833.1"/>
    <property type="molecule type" value="Genomic_DNA"/>
</dbReference>
<dbReference type="PROSITE" id="PS50931">
    <property type="entry name" value="HTH_LYSR"/>
    <property type="match status" value="1"/>
</dbReference>
<sequence>MELRNLKTFQVVADQLNLSKAAEILSYTQPTISVQIQALERELGHPLFNRVGKKTFLTPTGKLVKHHTDIILNALSDLETALKTLDEPYGKLAIAAPEYYYGRHLSLLISSFIKDHPKVKLDLACYNSKETIKLVSSHQADIGIIAGKYNSPEMESINLDTEEVMMVTTQEISQQYDLSTVFTHYPLITYRESCNLEDVIKGCLSELQYQPTNIIESGSDEAIKHSAINQTSIALLSSDGIKEELATGKLVPIHRFQHRVETSLIYLKSRSEEANIQSFSDLLKQAWKPLED</sequence>
<evidence type="ECO:0000256" key="4">
    <source>
        <dbReference type="ARBA" id="ARBA00023163"/>
    </source>
</evidence>
<evidence type="ECO:0000313" key="6">
    <source>
        <dbReference type="EMBL" id="KEQ21833.1"/>
    </source>
</evidence>
<dbReference type="FunFam" id="1.10.10.10:FF:000001">
    <property type="entry name" value="LysR family transcriptional regulator"/>
    <property type="match status" value="1"/>
</dbReference>
<gene>
    <name evidence="6" type="ORF">ET33_30565</name>
</gene>
<dbReference type="Pfam" id="PF03466">
    <property type="entry name" value="LysR_substrate"/>
    <property type="match status" value="1"/>
</dbReference>
<evidence type="ECO:0000256" key="1">
    <source>
        <dbReference type="ARBA" id="ARBA00009437"/>
    </source>
</evidence>
<dbReference type="InterPro" id="IPR036388">
    <property type="entry name" value="WH-like_DNA-bd_sf"/>
</dbReference>
<dbReference type="Proteomes" id="UP000028123">
    <property type="component" value="Unassembled WGS sequence"/>
</dbReference>
<dbReference type="SUPFAM" id="SSF46785">
    <property type="entry name" value="Winged helix' DNA-binding domain"/>
    <property type="match status" value="1"/>
</dbReference>
<evidence type="ECO:0000259" key="5">
    <source>
        <dbReference type="PROSITE" id="PS50931"/>
    </source>
</evidence>
<dbReference type="InterPro" id="IPR036390">
    <property type="entry name" value="WH_DNA-bd_sf"/>
</dbReference>
<dbReference type="Pfam" id="PF00126">
    <property type="entry name" value="HTH_1"/>
    <property type="match status" value="1"/>
</dbReference>
<dbReference type="InterPro" id="IPR000847">
    <property type="entry name" value="LysR_HTH_N"/>
</dbReference>
<dbReference type="Gene3D" id="1.10.10.10">
    <property type="entry name" value="Winged helix-like DNA-binding domain superfamily/Winged helix DNA-binding domain"/>
    <property type="match status" value="1"/>
</dbReference>
<dbReference type="GO" id="GO:0003700">
    <property type="term" value="F:DNA-binding transcription factor activity"/>
    <property type="evidence" value="ECO:0007669"/>
    <property type="project" value="InterPro"/>
</dbReference>
<dbReference type="OrthoDB" id="9785745at2"/>
<evidence type="ECO:0000256" key="3">
    <source>
        <dbReference type="ARBA" id="ARBA00023125"/>
    </source>
</evidence>
<dbReference type="PANTHER" id="PTHR30126:SF40">
    <property type="entry name" value="HTH-TYPE TRANSCRIPTIONAL REGULATOR GLTR"/>
    <property type="match status" value="1"/>
</dbReference>
<evidence type="ECO:0000256" key="2">
    <source>
        <dbReference type="ARBA" id="ARBA00023015"/>
    </source>
</evidence>
<dbReference type="PANTHER" id="PTHR30126">
    <property type="entry name" value="HTH-TYPE TRANSCRIPTIONAL REGULATOR"/>
    <property type="match status" value="1"/>
</dbReference>
<dbReference type="GO" id="GO:0000976">
    <property type="term" value="F:transcription cis-regulatory region binding"/>
    <property type="evidence" value="ECO:0007669"/>
    <property type="project" value="TreeGrafter"/>
</dbReference>
<keyword evidence="7" id="KW-1185">Reference proteome</keyword>
<protein>
    <submittedName>
        <fullName evidence="6">Transcriptional regulator</fullName>
    </submittedName>
</protein>
<feature type="domain" description="HTH lysR-type" evidence="5">
    <location>
        <begin position="1"/>
        <end position="58"/>
    </location>
</feature>
<dbReference type="SUPFAM" id="SSF53850">
    <property type="entry name" value="Periplasmic binding protein-like II"/>
    <property type="match status" value="1"/>
</dbReference>
<comment type="caution">
    <text evidence="6">The sequence shown here is derived from an EMBL/GenBank/DDBJ whole genome shotgun (WGS) entry which is preliminary data.</text>
</comment>
<proteinExistence type="inferred from homology"/>
<dbReference type="AlphaFoldDB" id="A0A081NTR0"/>
<organism evidence="6 7">
    <name type="scientific">Paenibacillus tyrfis</name>
    <dbReference type="NCBI Taxonomy" id="1501230"/>
    <lineage>
        <taxon>Bacteria</taxon>
        <taxon>Bacillati</taxon>
        <taxon>Bacillota</taxon>
        <taxon>Bacilli</taxon>
        <taxon>Bacillales</taxon>
        <taxon>Paenibacillaceae</taxon>
        <taxon>Paenibacillus</taxon>
    </lineage>
</organism>
<comment type="similarity">
    <text evidence="1">Belongs to the LysR transcriptional regulatory family.</text>
</comment>
<name>A0A081NTR0_9BACL</name>
<keyword evidence="2" id="KW-0805">Transcription regulation</keyword>
<keyword evidence="3" id="KW-0238">DNA-binding</keyword>
<accession>A0A081NTR0</accession>
<dbReference type="InterPro" id="IPR005119">
    <property type="entry name" value="LysR_subst-bd"/>
</dbReference>
<reference evidence="6 7" key="1">
    <citation type="submission" date="2014-06" db="EMBL/GenBank/DDBJ databases">
        <title>Draft genome sequence of Paenibacillus sp. MSt1.</title>
        <authorList>
            <person name="Aw Y.K."/>
            <person name="Ong K.S."/>
            <person name="Gan H.M."/>
            <person name="Lee S.M."/>
        </authorList>
    </citation>
    <scope>NUCLEOTIDE SEQUENCE [LARGE SCALE GENOMIC DNA]</scope>
    <source>
        <strain evidence="6 7">MSt1</strain>
    </source>
</reference>
<dbReference type="PRINTS" id="PR00039">
    <property type="entry name" value="HTHLYSR"/>
</dbReference>
<dbReference type="CDD" id="cd05466">
    <property type="entry name" value="PBP2_LTTR_substrate"/>
    <property type="match status" value="1"/>
</dbReference>